<dbReference type="WBParaSite" id="PTRK_0000541500.1">
    <property type="protein sequence ID" value="PTRK_0000541500.1"/>
    <property type="gene ID" value="PTRK_0000541500"/>
</dbReference>
<feature type="region of interest" description="Disordered" evidence="9">
    <location>
        <begin position="131"/>
        <end position="155"/>
    </location>
</feature>
<comment type="similarity">
    <text evidence="6">Belongs to the even-skipped homeobox family.</text>
</comment>
<keyword evidence="2" id="KW-0217">Developmental protein</keyword>
<feature type="compositionally biased region" description="Acidic residues" evidence="9">
    <location>
        <begin position="135"/>
        <end position="150"/>
    </location>
</feature>
<dbReference type="GO" id="GO:0000978">
    <property type="term" value="F:RNA polymerase II cis-regulatory region sequence-specific DNA binding"/>
    <property type="evidence" value="ECO:0007669"/>
    <property type="project" value="TreeGrafter"/>
</dbReference>
<feature type="domain" description="Homeobox" evidence="10">
    <location>
        <begin position="195"/>
        <end position="255"/>
    </location>
</feature>
<keyword evidence="4 7" id="KW-0371">Homeobox</keyword>
<evidence type="ECO:0000259" key="10">
    <source>
        <dbReference type="PROSITE" id="PS50071"/>
    </source>
</evidence>
<dbReference type="InterPro" id="IPR052002">
    <property type="entry name" value="Even-skipped_HD"/>
</dbReference>
<dbReference type="Pfam" id="PF00046">
    <property type="entry name" value="Homeodomain"/>
    <property type="match status" value="1"/>
</dbReference>
<dbReference type="Gene3D" id="1.10.10.60">
    <property type="entry name" value="Homeodomain-like"/>
    <property type="match status" value="1"/>
</dbReference>
<evidence type="ECO:0000313" key="12">
    <source>
        <dbReference type="WBParaSite" id="PTRK_0000541500.1"/>
    </source>
</evidence>
<accession>A0A0N4ZCZ0</accession>
<evidence type="ECO:0000256" key="5">
    <source>
        <dbReference type="ARBA" id="ARBA00023242"/>
    </source>
</evidence>
<dbReference type="GO" id="GO:0000981">
    <property type="term" value="F:DNA-binding transcription factor activity, RNA polymerase II-specific"/>
    <property type="evidence" value="ECO:0007669"/>
    <property type="project" value="InterPro"/>
</dbReference>
<dbReference type="InterPro" id="IPR001356">
    <property type="entry name" value="HD"/>
</dbReference>
<feature type="compositionally biased region" description="Basic and acidic residues" evidence="9">
    <location>
        <begin position="350"/>
        <end position="365"/>
    </location>
</feature>
<comment type="subcellular location">
    <subcellularLocation>
        <location evidence="1 7 8">Nucleus</location>
    </subcellularLocation>
</comment>
<evidence type="ECO:0000256" key="7">
    <source>
        <dbReference type="PROSITE-ProRule" id="PRU00108"/>
    </source>
</evidence>
<reference evidence="12" key="1">
    <citation type="submission" date="2017-02" db="UniProtKB">
        <authorList>
            <consortium name="WormBaseParasite"/>
        </authorList>
    </citation>
    <scope>IDENTIFICATION</scope>
</reference>
<dbReference type="PROSITE" id="PS00027">
    <property type="entry name" value="HOMEOBOX_1"/>
    <property type="match status" value="1"/>
</dbReference>
<evidence type="ECO:0000256" key="1">
    <source>
        <dbReference type="ARBA" id="ARBA00004123"/>
    </source>
</evidence>
<evidence type="ECO:0000256" key="2">
    <source>
        <dbReference type="ARBA" id="ARBA00022473"/>
    </source>
</evidence>
<dbReference type="SUPFAM" id="SSF46689">
    <property type="entry name" value="Homeodomain-like"/>
    <property type="match status" value="1"/>
</dbReference>
<keyword evidence="5 7" id="KW-0539">Nucleus</keyword>
<dbReference type="PANTHER" id="PTHR46294:SF4">
    <property type="entry name" value="SEGMENTATION PROTEIN EVEN-SKIPPED"/>
    <property type="match status" value="1"/>
</dbReference>
<dbReference type="STRING" id="131310.A0A0N4ZCZ0"/>
<dbReference type="PANTHER" id="PTHR46294">
    <property type="entry name" value="SEGMENTATION PROTEIN EVEN-SKIPPED"/>
    <property type="match status" value="1"/>
</dbReference>
<dbReference type="InterPro" id="IPR009057">
    <property type="entry name" value="Homeodomain-like_sf"/>
</dbReference>
<dbReference type="PRINTS" id="PR00031">
    <property type="entry name" value="HTHREPRESSR"/>
</dbReference>
<dbReference type="PROSITE" id="PS50071">
    <property type="entry name" value="HOMEOBOX_2"/>
    <property type="match status" value="1"/>
</dbReference>
<feature type="compositionally biased region" description="Low complexity" evidence="9">
    <location>
        <begin position="18"/>
        <end position="39"/>
    </location>
</feature>
<evidence type="ECO:0000256" key="8">
    <source>
        <dbReference type="RuleBase" id="RU000682"/>
    </source>
</evidence>
<name>A0A0N4ZCZ0_PARTI</name>
<protein>
    <submittedName>
        <fullName evidence="12">Homeobox domain-containing protein</fullName>
    </submittedName>
</protein>
<dbReference type="SMART" id="SM00389">
    <property type="entry name" value="HOX"/>
    <property type="match status" value="1"/>
</dbReference>
<dbReference type="Proteomes" id="UP000038045">
    <property type="component" value="Unplaced"/>
</dbReference>
<evidence type="ECO:0000313" key="11">
    <source>
        <dbReference type="Proteomes" id="UP000038045"/>
    </source>
</evidence>
<proteinExistence type="inferred from homology"/>
<dbReference type="GO" id="GO:0005634">
    <property type="term" value="C:nucleus"/>
    <property type="evidence" value="ECO:0007669"/>
    <property type="project" value="UniProtKB-SubCell"/>
</dbReference>
<evidence type="ECO:0000256" key="3">
    <source>
        <dbReference type="ARBA" id="ARBA00023125"/>
    </source>
</evidence>
<feature type="DNA-binding region" description="Homeobox" evidence="7">
    <location>
        <begin position="197"/>
        <end position="256"/>
    </location>
</feature>
<evidence type="ECO:0000256" key="9">
    <source>
        <dbReference type="SAM" id="MobiDB-lite"/>
    </source>
</evidence>
<evidence type="ECO:0000256" key="4">
    <source>
        <dbReference type="ARBA" id="ARBA00023155"/>
    </source>
</evidence>
<feature type="compositionally biased region" description="Basic and acidic residues" evidence="9">
    <location>
        <begin position="63"/>
        <end position="73"/>
    </location>
</feature>
<dbReference type="CDD" id="cd00086">
    <property type="entry name" value="homeodomain"/>
    <property type="match status" value="1"/>
</dbReference>
<feature type="region of interest" description="Disordered" evidence="9">
    <location>
        <begin position="343"/>
        <end position="365"/>
    </location>
</feature>
<feature type="region of interest" description="Disordered" evidence="9">
    <location>
        <begin position="15"/>
        <end position="39"/>
    </location>
</feature>
<dbReference type="AlphaFoldDB" id="A0A0N4ZCZ0"/>
<sequence length="365" mass="40760">MQSFAIDSLINGDRSILNKSETTNESNKSSSPSPTSINPSSFFNALSKNFLLSDSNQQPEEDNNTRKVERKIDNNNGMFSNNIAANLMNPFMSILNSNTNEAYHRFLLQANTKNPLFNGINCNDTFSDDGLRKEEDDDGHDGDHESDDSCIDEKKISNRYSGGDSINGSYLQGGVGLHSQNMSSAAAAAAAAQDQLARRYRTAFSREQINILEKEFSKENYVSRIRRGELAQELGLPEGTIKVWFQNRRMKDKRQKTTMMCWPLEQMTAYMLNNPFYCDPFRSQQLPQFLSQKQPFPGGHSLMGQGPGMSIHPGTPLGASPLLHPFFASQMAAAVGQNFNIGNTIISNNKNDKDKEKESKEKNNN</sequence>
<evidence type="ECO:0000256" key="6">
    <source>
        <dbReference type="ARBA" id="ARBA00038449"/>
    </source>
</evidence>
<organism evidence="11 12">
    <name type="scientific">Parastrongyloides trichosuri</name>
    <name type="common">Possum-specific nematode worm</name>
    <dbReference type="NCBI Taxonomy" id="131310"/>
    <lineage>
        <taxon>Eukaryota</taxon>
        <taxon>Metazoa</taxon>
        <taxon>Ecdysozoa</taxon>
        <taxon>Nematoda</taxon>
        <taxon>Chromadorea</taxon>
        <taxon>Rhabditida</taxon>
        <taxon>Tylenchina</taxon>
        <taxon>Panagrolaimomorpha</taxon>
        <taxon>Strongyloidoidea</taxon>
        <taxon>Strongyloididae</taxon>
        <taxon>Parastrongyloides</taxon>
    </lineage>
</organism>
<dbReference type="InterPro" id="IPR000047">
    <property type="entry name" value="HTH_motif"/>
</dbReference>
<keyword evidence="11" id="KW-1185">Reference proteome</keyword>
<feature type="region of interest" description="Disordered" evidence="9">
    <location>
        <begin position="53"/>
        <end position="76"/>
    </location>
</feature>
<keyword evidence="3 7" id="KW-0238">DNA-binding</keyword>
<dbReference type="InterPro" id="IPR017970">
    <property type="entry name" value="Homeobox_CS"/>
</dbReference>